<protein>
    <submittedName>
        <fullName evidence="6">IclR family transcriptional regulator</fullName>
    </submittedName>
</protein>
<dbReference type="EMBL" id="BAABKN010000004">
    <property type="protein sequence ID" value="GAA4724185.1"/>
    <property type="molecule type" value="Genomic_DNA"/>
</dbReference>
<dbReference type="Pfam" id="PF09339">
    <property type="entry name" value="HTH_IclR"/>
    <property type="match status" value="1"/>
</dbReference>
<keyword evidence="7" id="KW-1185">Reference proteome</keyword>
<evidence type="ECO:0000256" key="3">
    <source>
        <dbReference type="ARBA" id="ARBA00023163"/>
    </source>
</evidence>
<evidence type="ECO:0000313" key="7">
    <source>
        <dbReference type="Proteomes" id="UP001499882"/>
    </source>
</evidence>
<evidence type="ECO:0000256" key="2">
    <source>
        <dbReference type="ARBA" id="ARBA00023125"/>
    </source>
</evidence>
<dbReference type="InterPro" id="IPR014757">
    <property type="entry name" value="Tscrpt_reg_IclR_C"/>
</dbReference>
<dbReference type="PANTHER" id="PTHR30136">
    <property type="entry name" value="HELIX-TURN-HELIX TRANSCRIPTIONAL REGULATOR, ICLR FAMILY"/>
    <property type="match status" value="1"/>
</dbReference>
<dbReference type="SMART" id="SM00346">
    <property type="entry name" value="HTH_ICLR"/>
    <property type="match status" value="1"/>
</dbReference>
<dbReference type="Gene3D" id="1.10.10.10">
    <property type="entry name" value="Winged helix-like DNA-binding domain superfamily/Winged helix DNA-binding domain"/>
    <property type="match status" value="1"/>
</dbReference>
<evidence type="ECO:0000259" key="5">
    <source>
        <dbReference type="PROSITE" id="PS51078"/>
    </source>
</evidence>
<dbReference type="Pfam" id="PF01614">
    <property type="entry name" value="IclR_C"/>
    <property type="match status" value="1"/>
</dbReference>
<feature type="domain" description="IclR-ED" evidence="5">
    <location>
        <begin position="74"/>
        <end position="257"/>
    </location>
</feature>
<dbReference type="PROSITE" id="PS51077">
    <property type="entry name" value="HTH_ICLR"/>
    <property type="match status" value="1"/>
</dbReference>
<dbReference type="Gene3D" id="3.30.450.40">
    <property type="match status" value="1"/>
</dbReference>
<evidence type="ECO:0000313" key="6">
    <source>
        <dbReference type="EMBL" id="GAA4724185.1"/>
    </source>
</evidence>
<keyword evidence="3" id="KW-0804">Transcription</keyword>
<name>A0ABP8YA00_9ACTN</name>
<gene>
    <name evidence="6" type="ORF">GCM10023350_03110</name>
</gene>
<dbReference type="InterPro" id="IPR005471">
    <property type="entry name" value="Tscrpt_reg_IclR_N"/>
</dbReference>
<dbReference type="SUPFAM" id="SSF55781">
    <property type="entry name" value="GAF domain-like"/>
    <property type="match status" value="1"/>
</dbReference>
<dbReference type="InterPro" id="IPR036388">
    <property type="entry name" value="WH-like_DNA-bd_sf"/>
</dbReference>
<reference evidence="7" key="1">
    <citation type="journal article" date="2019" name="Int. J. Syst. Evol. Microbiol.">
        <title>The Global Catalogue of Microorganisms (GCM) 10K type strain sequencing project: providing services to taxonomists for standard genome sequencing and annotation.</title>
        <authorList>
            <consortium name="The Broad Institute Genomics Platform"/>
            <consortium name="The Broad Institute Genome Sequencing Center for Infectious Disease"/>
            <person name="Wu L."/>
            <person name="Ma J."/>
        </authorList>
    </citation>
    <scope>NUCLEOTIDE SEQUENCE [LARGE SCALE GENOMIC DNA]</scope>
    <source>
        <strain evidence="7">JCM 18532</strain>
    </source>
</reference>
<comment type="caution">
    <text evidence="6">The sequence shown here is derived from an EMBL/GenBank/DDBJ whole genome shotgun (WGS) entry which is preliminary data.</text>
</comment>
<evidence type="ECO:0000256" key="1">
    <source>
        <dbReference type="ARBA" id="ARBA00023015"/>
    </source>
</evidence>
<evidence type="ECO:0000259" key="4">
    <source>
        <dbReference type="PROSITE" id="PS51077"/>
    </source>
</evidence>
<sequence>MANKDPKIQPAYVVTSADHALRAAVMLQLEGGHSVSDVAERLGVARSTAHRLLQTLVYRDFAVQDDQRLYHPGPVLELATHSQSHVSRLRGAALPHLQRLVDVLGESVNLTIRTVDRTRFIASVECQQILRVGSREGMVFPAHKTSGGLVLLADLSPEEVDDLYSSERYAQRPEERPDPVKLRALLARVRKSGFALNNGLSERGVIALGVAVRGVDGRAQAGLAVSMPSVRYDRQRLPSLVAALNRAAGAIEADHLPAGSGSSS</sequence>
<dbReference type="InterPro" id="IPR036390">
    <property type="entry name" value="WH_DNA-bd_sf"/>
</dbReference>
<dbReference type="PANTHER" id="PTHR30136:SF24">
    <property type="entry name" value="HTH-TYPE TRANSCRIPTIONAL REPRESSOR ALLR"/>
    <property type="match status" value="1"/>
</dbReference>
<organism evidence="6 7">
    <name type="scientific">Nocardioides endophyticus</name>
    <dbReference type="NCBI Taxonomy" id="1353775"/>
    <lineage>
        <taxon>Bacteria</taxon>
        <taxon>Bacillati</taxon>
        <taxon>Actinomycetota</taxon>
        <taxon>Actinomycetes</taxon>
        <taxon>Propionibacteriales</taxon>
        <taxon>Nocardioidaceae</taxon>
        <taxon>Nocardioides</taxon>
    </lineage>
</organism>
<keyword evidence="1" id="KW-0805">Transcription regulation</keyword>
<keyword evidence="2" id="KW-0238">DNA-binding</keyword>
<dbReference type="PROSITE" id="PS51078">
    <property type="entry name" value="ICLR_ED"/>
    <property type="match status" value="1"/>
</dbReference>
<dbReference type="Proteomes" id="UP001499882">
    <property type="component" value="Unassembled WGS sequence"/>
</dbReference>
<dbReference type="InterPro" id="IPR029016">
    <property type="entry name" value="GAF-like_dom_sf"/>
</dbReference>
<accession>A0ABP8YA00</accession>
<feature type="domain" description="HTH iclR-type" evidence="4">
    <location>
        <begin position="14"/>
        <end position="74"/>
    </location>
</feature>
<dbReference type="InterPro" id="IPR050707">
    <property type="entry name" value="HTH_MetabolicPath_Reg"/>
</dbReference>
<dbReference type="SUPFAM" id="SSF46785">
    <property type="entry name" value="Winged helix' DNA-binding domain"/>
    <property type="match status" value="1"/>
</dbReference>
<proteinExistence type="predicted"/>